<feature type="chain" id="PRO_5044586301" description="Lipoprotein" evidence="1">
    <location>
        <begin position="25"/>
        <end position="111"/>
    </location>
</feature>
<evidence type="ECO:0000313" key="5">
    <source>
        <dbReference type="Proteomes" id="UP000254232"/>
    </source>
</evidence>
<keyword evidence="1" id="KW-0732">Signal</keyword>
<dbReference type="PROSITE" id="PS51257">
    <property type="entry name" value="PROKAR_LIPOPROTEIN"/>
    <property type="match status" value="1"/>
</dbReference>
<evidence type="ECO:0000313" key="4">
    <source>
        <dbReference type="EMBL" id="WIM80471.1"/>
    </source>
</evidence>
<dbReference type="Proteomes" id="UP001226750">
    <property type="component" value="Chromosome"/>
</dbReference>
<dbReference type="GeneID" id="77262979"/>
<evidence type="ECO:0000256" key="1">
    <source>
        <dbReference type="SAM" id="SignalP"/>
    </source>
</evidence>
<dbReference type="EMBL" id="CP126975">
    <property type="protein sequence ID" value="WIM80471.1"/>
    <property type="molecule type" value="Genomic_DNA"/>
</dbReference>
<dbReference type="AlphaFoldDB" id="A0A377H5L4"/>
<dbReference type="Proteomes" id="UP000254232">
    <property type="component" value="Unassembled WGS sequence"/>
</dbReference>
<keyword evidence="6" id="KW-1185">Reference proteome</keyword>
<reference evidence="2" key="3">
    <citation type="submission" date="2021-09" db="EMBL/GenBank/DDBJ databases">
        <authorList>
            <person name="Gilroy R."/>
        </authorList>
    </citation>
    <scope>NUCLEOTIDE SEQUENCE</scope>
    <source>
        <strain evidence="2">ChiHjej11B10-15683</strain>
    </source>
</reference>
<name>A0A377H5L4_9PAST</name>
<evidence type="ECO:0008006" key="7">
    <source>
        <dbReference type="Google" id="ProtNLM"/>
    </source>
</evidence>
<reference evidence="2" key="2">
    <citation type="journal article" date="2021" name="PeerJ">
        <title>Extensive microbial diversity within the chicken gut microbiome revealed by metagenomics and culture.</title>
        <authorList>
            <person name="Gilroy R."/>
            <person name="Ravi A."/>
            <person name="Getino M."/>
            <person name="Pursley I."/>
            <person name="Horton D.L."/>
            <person name="Alikhan N.F."/>
            <person name="Baker D."/>
            <person name="Gharbi K."/>
            <person name="Hall N."/>
            <person name="Watson M."/>
            <person name="Adriaenssens E.M."/>
            <person name="Foster-Nyarko E."/>
            <person name="Jarju S."/>
            <person name="Secka A."/>
            <person name="Antonio M."/>
            <person name="Oren A."/>
            <person name="Chaudhuri R.R."/>
            <person name="La Ragione R."/>
            <person name="Hildebrand F."/>
            <person name="Pallen M.J."/>
        </authorList>
    </citation>
    <scope>NUCLEOTIDE SEQUENCE</scope>
    <source>
        <strain evidence="2">ChiHjej11B10-15683</strain>
    </source>
</reference>
<protein>
    <recommendedName>
        <fullName evidence="7">Lipoprotein</fullName>
    </recommendedName>
</protein>
<feature type="signal peptide" evidence="1">
    <location>
        <begin position="1"/>
        <end position="24"/>
    </location>
</feature>
<accession>A0A377H5L4</accession>
<organism evidence="3 5">
    <name type="scientific">Gallibacterium anatis</name>
    <dbReference type="NCBI Taxonomy" id="750"/>
    <lineage>
        <taxon>Bacteria</taxon>
        <taxon>Pseudomonadati</taxon>
        <taxon>Pseudomonadota</taxon>
        <taxon>Gammaproteobacteria</taxon>
        <taxon>Pasteurellales</taxon>
        <taxon>Pasteurellaceae</taxon>
        <taxon>Gallibacterium</taxon>
    </lineage>
</organism>
<dbReference type="EMBL" id="UGGZ01000001">
    <property type="protein sequence ID" value="STO37784.1"/>
    <property type="molecule type" value="Genomic_DNA"/>
</dbReference>
<dbReference type="RefSeq" id="WP_018346027.1">
    <property type="nucleotide sequence ID" value="NZ_CP126975.1"/>
</dbReference>
<evidence type="ECO:0000313" key="2">
    <source>
        <dbReference type="EMBL" id="HJF73685.1"/>
    </source>
</evidence>
<gene>
    <name evidence="2" type="ORF">K8W15_05725</name>
    <name evidence="3" type="ORF">NCTC11413_00903</name>
    <name evidence="4" type="ORF">QP018_04380</name>
</gene>
<sequence>MGKMTMNKFCICLPIFILSGCGMVGNTVISDASLQSKAAFALNTTADKVAISNRQPGLDDIRFIASIGRKQYQCYITTVAGVISSDAICAGTDGTKSKRSCNALEKAAGHC</sequence>
<reference evidence="4 6" key="4">
    <citation type="submission" date="2023-06" db="EMBL/GenBank/DDBJ databases">
        <title>Complete Genome Sequence of Gallibacterium anatis Strain BJF12, Isolated from a chicken with diarrhea.</title>
        <authorList>
            <person name="Guo F."/>
            <person name="Bu W."/>
            <person name="Xu F."/>
            <person name="Wen T."/>
        </authorList>
    </citation>
    <scope>NUCLEOTIDE SEQUENCE [LARGE SCALE GENOMIC DNA]</scope>
    <source>
        <strain evidence="4 6">BJF12</strain>
    </source>
</reference>
<dbReference type="EMBL" id="DYVQ01000045">
    <property type="protein sequence ID" value="HJF73685.1"/>
    <property type="molecule type" value="Genomic_DNA"/>
</dbReference>
<evidence type="ECO:0000313" key="3">
    <source>
        <dbReference type="EMBL" id="STO37784.1"/>
    </source>
</evidence>
<reference evidence="3 5" key="1">
    <citation type="submission" date="2018-06" db="EMBL/GenBank/DDBJ databases">
        <authorList>
            <consortium name="Pathogen Informatics"/>
            <person name="Doyle S."/>
        </authorList>
    </citation>
    <scope>NUCLEOTIDE SEQUENCE [LARGE SCALE GENOMIC DNA]</scope>
    <source>
        <strain evidence="3 5">NCTC11413</strain>
    </source>
</reference>
<evidence type="ECO:0000313" key="6">
    <source>
        <dbReference type="Proteomes" id="UP001226750"/>
    </source>
</evidence>
<proteinExistence type="predicted"/>
<dbReference type="Proteomes" id="UP000749334">
    <property type="component" value="Unassembled WGS sequence"/>
</dbReference>